<name>A0A8S2QSN8_9BILA</name>
<dbReference type="EMBL" id="CAJOBH010008831">
    <property type="protein sequence ID" value="CAF4124338.1"/>
    <property type="molecule type" value="Genomic_DNA"/>
</dbReference>
<reference evidence="1" key="1">
    <citation type="submission" date="2021-02" db="EMBL/GenBank/DDBJ databases">
        <authorList>
            <person name="Nowell W R."/>
        </authorList>
    </citation>
    <scope>NUCLEOTIDE SEQUENCE</scope>
</reference>
<sequence>YIINYKMSLHTWDQKIGHATMLLHKNKEDDALKILTKIIDDMSKNVTGRKNEEKADFITIACLERINIHFDKKMYEEVLIDVNILESNHYDIYLHPDSRLKNMESMEHVARANLAMEFKKMKVAYDFSQFEDLFIKH</sequence>
<accession>A0A8S2QSN8</accession>
<organism evidence="1 2">
    <name type="scientific">Rotaria magnacalcarata</name>
    <dbReference type="NCBI Taxonomy" id="392030"/>
    <lineage>
        <taxon>Eukaryota</taxon>
        <taxon>Metazoa</taxon>
        <taxon>Spiralia</taxon>
        <taxon>Gnathifera</taxon>
        <taxon>Rotifera</taxon>
        <taxon>Eurotatoria</taxon>
        <taxon>Bdelloidea</taxon>
        <taxon>Philodinida</taxon>
        <taxon>Philodinidae</taxon>
        <taxon>Rotaria</taxon>
    </lineage>
</organism>
<evidence type="ECO:0000313" key="1">
    <source>
        <dbReference type="EMBL" id="CAF4124338.1"/>
    </source>
</evidence>
<protein>
    <submittedName>
        <fullName evidence="1">Uncharacterized protein</fullName>
    </submittedName>
</protein>
<gene>
    <name evidence="1" type="ORF">BYL167_LOCUS20231</name>
</gene>
<dbReference type="AlphaFoldDB" id="A0A8S2QSN8"/>
<proteinExistence type="predicted"/>
<feature type="non-terminal residue" evidence="1">
    <location>
        <position position="1"/>
    </location>
</feature>
<evidence type="ECO:0000313" key="2">
    <source>
        <dbReference type="Proteomes" id="UP000681967"/>
    </source>
</evidence>
<dbReference type="Proteomes" id="UP000681967">
    <property type="component" value="Unassembled WGS sequence"/>
</dbReference>
<comment type="caution">
    <text evidence="1">The sequence shown here is derived from an EMBL/GenBank/DDBJ whole genome shotgun (WGS) entry which is preliminary data.</text>
</comment>